<keyword evidence="2" id="KW-1185">Reference proteome</keyword>
<proteinExistence type="predicted"/>
<gene>
    <name evidence="1" type="ORF">OWV82_017188</name>
</gene>
<reference evidence="1 2" key="1">
    <citation type="journal article" date="2023" name="Science">
        <title>Complex scaffold remodeling in plant triterpene biosynthesis.</title>
        <authorList>
            <person name="De La Pena R."/>
            <person name="Hodgson H."/>
            <person name="Liu J.C."/>
            <person name="Stephenson M.J."/>
            <person name="Martin A.C."/>
            <person name="Owen C."/>
            <person name="Harkess A."/>
            <person name="Leebens-Mack J."/>
            <person name="Jimenez L.E."/>
            <person name="Osbourn A."/>
            <person name="Sattely E.S."/>
        </authorList>
    </citation>
    <scope>NUCLEOTIDE SEQUENCE [LARGE SCALE GENOMIC DNA]</scope>
    <source>
        <strain evidence="2">cv. JPN11</strain>
        <tissue evidence="1">Leaf</tissue>
    </source>
</reference>
<sequence length="174" mass="20159">MEDDQKKQAATKQQGNNLARINRNLIERNRRNHMKDLFSKLFSLVPVNQNSKLSITELLDQATTYTKQLQEKVEKMRERKELLKVDCRNFEPIINIKYSLDFNNLEVTIISGSRKSFLLHQVISVLEEEGAEVVSTTYQNAGDKAFYTIYAKAFSSRIGIETSRVDERLKKLIS</sequence>
<organism evidence="1 2">
    <name type="scientific">Melia azedarach</name>
    <name type="common">Chinaberry tree</name>
    <dbReference type="NCBI Taxonomy" id="155640"/>
    <lineage>
        <taxon>Eukaryota</taxon>
        <taxon>Viridiplantae</taxon>
        <taxon>Streptophyta</taxon>
        <taxon>Embryophyta</taxon>
        <taxon>Tracheophyta</taxon>
        <taxon>Spermatophyta</taxon>
        <taxon>Magnoliopsida</taxon>
        <taxon>eudicotyledons</taxon>
        <taxon>Gunneridae</taxon>
        <taxon>Pentapetalae</taxon>
        <taxon>rosids</taxon>
        <taxon>malvids</taxon>
        <taxon>Sapindales</taxon>
        <taxon>Meliaceae</taxon>
        <taxon>Melia</taxon>
    </lineage>
</organism>
<comment type="caution">
    <text evidence="1">The sequence shown here is derived from an EMBL/GenBank/DDBJ whole genome shotgun (WGS) entry which is preliminary data.</text>
</comment>
<dbReference type="Proteomes" id="UP001164539">
    <property type="component" value="Chromosome 9"/>
</dbReference>
<evidence type="ECO:0000313" key="2">
    <source>
        <dbReference type="Proteomes" id="UP001164539"/>
    </source>
</evidence>
<accession>A0ACC1XI51</accession>
<evidence type="ECO:0000313" key="1">
    <source>
        <dbReference type="EMBL" id="KAJ4711112.1"/>
    </source>
</evidence>
<name>A0ACC1XI51_MELAZ</name>
<dbReference type="EMBL" id="CM051402">
    <property type="protein sequence ID" value="KAJ4711112.1"/>
    <property type="molecule type" value="Genomic_DNA"/>
</dbReference>
<protein>
    <submittedName>
        <fullName evidence="1">Transcription factor like</fullName>
    </submittedName>
</protein>